<protein>
    <recommendedName>
        <fullName evidence="9">Odorant receptor</fullName>
    </recommendedName>
</protein>
<evidence type="ECO:0000256" key="2">
    <source>
        <dbReference type="ARBA" id="ARBA00022606"/>
    </source>
</evidence>
<proteinExistence type="inferred from homology"/>
<dbReference type="GO" id="GO:0004984">
    <property type="term" value="F:olfactory receptor activity"/>
    <property type="evidence" value="ECO:0007669"/>
    <property type="project" value="InterPro"/>
</dbReference>
<dbReference type="GO" id="GO:0007165">
    <property type="term" value="P:signal transduction"/>
    <property type="evidence" value="ECO:0007669"/>
    <property type="project" value="UniProtKB-KW"/>
</dbReference>
<dbReference type="GO" id="GO:0005886">
    <property type="term" value="C:plasma membrane"/>
    <property type="evidence" value="ECO:0007669"/>
    <property type="project" value="UniProtKB-SubCell"/>
</dbReference>
<dbReference type="Proteomes" id="UP001153954">
    <property type="component" value="Unassembled WGS sequence"/>
</dbReference>
<accession>A0AAU9UFT2</accession>
<dbReference type="Pfam" id="PF02949">
    <property type="entry name" value="7tm_6"/>
    <property type="match status" value="1"/>
</dbReference>
<keyword evidence="8 9" id="KW-0807">Transducer</keyword>
<evidence type="ECO:0000256" key="7">
    <source>
        <dbReference type="ARBA" id="ARBA00023170"/>
    </source>
</evidence>
<evidence type="ECO:0000256" key="4">
    <source>
        <dbReference type="ARBA" id="ARBA00022725"/>
    </source>
</evidence>
<dbReference type="PANTHER" id="PTHR21137">
    <property type="entry name" value="ODORANT RECEPTOR"/>
    <property type="match status" value="1"/>
</dbReference>
<organism evidence="10 11">
    <name type="scientific">Euphydryas editha</name>
    <name type="common">Edith's checkerspot</name>
    <dbReference type="NCBI Taxonomy" id="104508"/>
    <lineage>
        <taxon>Eukaryota</taxon>
        <taxon>Metazoa</taxon>
        <taxon>Ecdysozoa</taxon>
        <taxon>Arthropoda</taxon>
        <taxon>Hexapoda</taxon>
        <taxon>Insecta</taxon>
        <taxon>Pterygota</taxon>
        <taxon>Neoptera</taxon>
        <taxon>Endopterygota</taxon>
        <taxon>Lepidoptera</taxon>
        <taxon>Glossata</taxon>
        <taxon>Ditrysia</taxon>
        <taxon>Papilionoidea</taxon>
        <taxon>Nymphalidae</taxon>
        <taxon>Nymphalinae</taxon>
        <taxon>Euphydryas</taxon>
    </lineage>
</organism>
<comment type="subcellular location">
    <subcellularLocation>
        <location evidence="9">Cell membrane</location>
        <topology evidence="9">Multi-pass membrane protein</topology>
    </subcellularLocation>
    <subcellularLocation>
        <location evidence="1">Membrane</location>
        <topology evidence="1">Multi-pass membrane protein</topology>
    </subcellularLocation>
</comment>
<name>A0AAU9UFT2_EUPED</name>
<dbReference type="InterPro" id="IPR004117">
    <property type="entry name" value="7tm6_olfct_rcpt"/>
</dbReference>
<evidence type="ECO:0000256" key="5">
    <source>
        <dbReference type="ARBA" id="ARBA00022989"/>
    </source>
</evidence>
<keyword evidence="3 9" id="KW-0812">Transmembrane</keyword>
<dbReference type="GO" id="GO:0005549">
    <property type="term" value="F:odorant binding"/>
    <property type="evidence" value="ECO:0007669"/>
    <property type="project" value="InterPro"/>
</dbReference>
<evidence type="ECO:0000313" key="11">
    <source>
        <dbReference type="Proteomes" id="UP001153954"/>
    </source>
</evidence>
<feature type="transmembrane region" description="Helical" evidence="9">
    <location>
        <begin position="316"/>
        <end position="341"/>
    </location>
</feature>
<keyword evidence="11" id="KW-1185">Reference proteome</keyword>
<keyword evidence="2 9" id="KW-0716">Sensory transduction</keyword>
<feature type="transmembrane region" description="Helical" evidence="9">
    <location>
        <begin position="408"/>
        <end position="426"/>
    </location>
</feature>
<dbReference type="PANTHER" id="PTHR21137:SF44">
    <property type="entry name" value="ODORANT RECEPTOR 13A-RELATED"/>
    <property type="match status" value="1"/>
</dbReference>
<evidence type="ECO:0000256" key="8">
    <source>
        <dbReference type="ARBA" id="ARBA00023224"/>
    </source>
</evidence>
<comment type="similarity">
    <text evidence="9">Belongs to the insect chemoreceptor superfamily. Heteromeric odorant receptor channel (TC 1.A.69) family.</text>
</comment>
<feature type="transmembrane region" description="Helical" evidence="9">
    <location>
        <begin position="57"/>
        <end position="74"/>
    </location>
</feature>
<evidence type="ECO:0000256" key="1">
    <source>
        <dbReference type="ARBA" id="ARBA00004141"/>
    </source>
</evidence>
<dbReference type="AlphaFoldDB" id="A0AAU9UFT2"/>
<evidence type="ECO:0000256" key="9">
    <source>
        <dbReference type="RuleBase" id="RU351113"/>
    </source>
</evidence>
<evidence type="ECO:0000313" key="10">
    <source>
        <dbReference type="EMBL" id="CAH2096947.1"/>
    </source>
</evidence>
<keyword evidence="7 9" id="KW-0675">Receptor</keyword>
<sequence length="443" mass="51666">MASKNNLSKINNMDTEEKVFKVNIIDYDESFNLAKKIMKIVGLRATLNDTKFARMGWNLLFWFNFTNIVVSAILEATNMFQMASVGTFFDLFTMMPCVGYLVVVLSKAYKIKCYKSVFENLIYEPRSMWPTGNITKEEHKIITDGLGRLRLVVKVYVFCNGLLGTILTAPSLVSWIKSRYDQETQPQLPFFYWLPFDPLIGYRYEIMFVLQTFHCFLAAGFMLSGDLLFVMFLSHITTQFSLLAIRIKKLLYVPIDDQLIESYPLAAYRKLHATNNEIENSHDLKENEQIVKEELIQIIHQHQALIRLSGDVENMYTFSLLVNFLNSSIIICFCLFCCAFYEKWNEFAYKLFFITAIMQIWMLCWYGQQLLDTSTGVAEALYNCGWYMASKSVKKSILIMIHRSQKRVYITTYGFSIISLECYSTILKTSWSYFTLLINMYKD</sequence>
<comment type="caution">
    <text evidence="10">The sequence shown here is derived from an EMBL/GenBank/DDBJ whole genome shotgun (WGS) entry which is preliminary data.</text>
</comment>
<feature type="transmembrane region" description="Helical" evidence="9">
    <location>
        <begin position="80"/>
        <end position="105"/>
    </location>
</feature>
<keyword evidence="5 9" id="KW-1133">Transmembrane helix</keyword>
<keyword evidence="6 9" id="KW-0472">Membrane</keyword>
<feature type="transmembrane region" description="Helical" evidence="9">
    <location>
        <begin position="155"/>
        <end position="176"/>
    </location>
</feature>
<dbReference type="EMBL" id="CAKOGL010000017">
    <property type="protein sequence ID" value="CAH2096947.1"/>
    <property type="molecule type" value="Genomic_DNA"/>
</dbReference>
<keyword evidence="4 9" id="KW-0552">Olfaction</keyword>
<evidence type="ECO:0000256" key="3">
    <source>
        <dbReference type="ARBA" id="ARBA00022692"/>
    </source>
</evidence>
<feature type="transmembrane region" description="Helical" evidence="9">
    <location>
        <begin position="206"/>
        <end position="233"/>
    </location>
</feature>
<reference evidence="10" key="1">
    <citation type="submission" date="2022-03" db="EMBL/GenBank/DDBJ databases">
        <authorList>
            <person name="Tunstrom K."/>
        </authorList>
    </citation>
    <scope>NUCLEOTIDE SEQUENCE</scope>
</reference>
<gene>
    <name evidence="10" type="ORF">EEDITHA_LOCUS12226</name>
</gene>
<evidence type="ECO:0000256" key="6">
    <source>
        <dbReference type="ARBA" id="ARBA00023136"/>
    </source>
</evidence>
<feature type="transmembrane region" description="Helical" evidence="9">
    <location>
        <begin position="347"/>
        <end position="366"/>
    </location>
</feature>